<dbReference type="KEGG" id="scor:J3U87_02615"/>
<protein>
    <submittedName>
        <fullName evidence="2">Uncharacterized protein</fullName>
    </submittedName>
</protein>
<name>A0A8A4TPH6_SULCO</name>
<feature type="transmembrane region" description="Helical" evidence="1">
    <location>
        <begin position="7"/>
        <end position="26"/>
    </location>
</feature>
<keyword evidence="1" id="KW-0472">Membrane</keyword>
<dbReference type="Proteomes" id="UP000663929">
    <property type="component" value="Chromosome"/>
</dbReference>
<dbReference type="AlphaFoldDB" id="A0A8A4TPH6"/>
<feature type="transmembrane region" description="Helical" evidence="1">
    <location>
        <begin position="129"/>
        <end position="151"/>
    </location>
</feature>
<reference evidence="2" key="1">
    <citation type="submission" date="2021-03" db="EMBL/GenBank/DDBJ databases">
        <title>Acanthopleuribacteraceae sp. M133.</title>
        <authorList>
            <person name="Wang G."/>
        </authorList>
    </citation>
    <scope>NUCLEOTIDE SEQUENCE</scope>
    <source>
        <strain evidence="2">M133</strain>
    </source>
</reference>
<accession>A0A8A4TPH6</accession>
<proteinExistence type="predicted"/>
<dbReference type="RefSeq" id="WP_237381468.1">
    <property type="nucleotide sequence ID" value="NZ_CP071793.1"/>
</dbReference>
<feature type="transmembrane region" description="Helical" evidence="1">
    <location>
        <begin position="96"/>
        <end position="117"/>
    </location>
</feature>
<evidence type="ECO:0000313" key="3">
    <source>
        <dbReference type="Proteomes" id="UP000663929"/>
    </source>
</evidence>
<dbReference type="EMBL" id="CP071793">
    <property type="protein sequence ID" value="QTD51337.1"/>
    <property type="molecule type" value="Genomic_DNA"/>
</dbReference>
<organism evidence="2 3">
    <name type="scientific">Sulfidibacter corallicola</name>
    <dbReference type="NCBI Taxonomy" id="2818388"/>
    <lineage>
        <taxon>Bacteria</taxon>
        <taxon>Pseudomonadati</taxon>
        <taxon>Acidobacteriota</taxon>
        <taxon>Holophagae</taxon>
        <taxon>Acanthopleuribacterales</taxon>
        <taxon>Acanthopleuribacteraceae</taxon>
        <taxon>Sulfidibacter</taxon>
    </lineage>
</organism>
<gene>
    <name evidence="2" type="ORF">J3U87_02615</name>
</gene>
<keyword evidence="1" id="KW-1133">Transmembrane helix</keyword>
<evidence type="ECO:0000313" key="2">
    <source>
        <dbReference type="EMBL" id="QTD51337.1"/>
    </source>
</evidence>
<keyword evidence="1" id="KW-0812">Transmembrane</keyword>
<evidence type="ECO:0000256" key="1">
    <source>
        <dbReference type="SAM" id="Phobius"/>
    </source>
</evidence>
<keyword evidence="3" id="KW-1185">Reference proteome</keyword>
<sequence length="183" mass="20228">MTAKNVGIIVAAALAMYVWGMIYWGLSPLPYLTWHQTRDDVAAGQALREHFPEQGTYYLPGEHHGPEAKAELYDKGPIAFVHVTAPDGRPVHEPWVLVKGLVLCLSVAFLLAMVFRIGDIQAVGARLRVGLLAGAAATIMIDGGDMVWWYLPWDWKMAQAVYNLSAWFLTSLVLAYGFKAPQT</sequence>
<feature type="transmembrane region" description="Helical" evidence="1">
    <location>
        <begin position="157"/>
        <end position="178"/>
    </location>
</feature>